<evidence type="ECO:0000256" key="10">
    <source>
        <dbReference type="ARBA" id="ARBA00023136"/>
    </source>
</evidence>
<dbReference type="PROSITE" id="PS50893">
    <property type="entry name" value="ABC_TRANSPORTER_2"/>
    <property type="match status" value="1"/>
</dbReference>
<dbReference type="PANTHER" id="PTHR43297:SF2">
    <property type="entry name" value="DIPEPTIDE TRANSPORT ATP-BINDING PROTEIN DPPD"/>
    <property type="match status" value="1"/>
</dbReference>
<dbReference type="SUPFAM" id="SSF52540">
    <property type="entry name" value="P-loop containing nucleoside triphosphate hydrolases"/>
    <property type="match status" value="1"/>
</dbReference>
<dbReference type="SMART" id="SM00382">
    <property type="entry name" value="AAA"/>
    <property type="match status" value="1"/>
</dbReference>
<dbReference type="Gene3D" id="3.40.50.300">
    <property type="entry name" value="P-loop containing nucleotide triphosphate hydrolases"/>
    <property type="match status" value="1"/>
</dbReference>
<evidence type="ECO:0000313" key="14">
    <source>
        <dbReference type="EMBL" id="CAA9274481.1"/>
    </source>
</evidence>
<keyword evidence="7" id="KW-0547">Nucleotide-binding</keyword>
<evidence type="ECO:0000256" key="1">
    <source>
        <dbReference type="ARBA" id="ARBA00004141"/>
    </source>
</evidence>
<dbReference type="GO" id="GO:0005524">
    <property type="term" value="F:ATP binding"/>
    <property type="evidence" value="ECO:0007669"/>
    <property type="project" value="UniProtKB-KW"/>
</dbReference>
<dbReference type="GO" id="GO:0005886">
    <property type="term" value="C:plasma membrane"/>
    <property type="evidence" value="ECO:0007669"/>
    <property type="project" value="UniProtKB-SubCell"/>
</dbReference>
<dbReference type="SUPFAM" id="SSF161098">
    <property type="entry name" value="MetI-like"/>
    <property type="match status" value="1"/>
</dbReference>
<dbReference type="AlphaFoldDB" id="A0A6J4JCP2"/>
<evidence type="ECO:0000256" key="11">
    <source>
        <dbReference type="RuleBase" id="RU363032"/>
    </source>
</evidence>
<name>A0A6J4JCP2_9ACTN</name>
<dbReference type="Pfam" id="PF00005">
    <property type="entry name" value="ABC_tran"/>
    <property type="match status" value="1"/>
</dbReference>
<comment type="similarity">
    <text evidence="11">Belongs to the binding-protein-dependent transport system permease family.</text>
</comment>
<feature type="domain" description="ABC transporter" evidence="12">
    <location>
        <begin position="307"/>
        <end position="548"/>
    </location>
</feature>
<dbReference type="Pfam" id="PF00528">
    <property type="entry name" value="BPD_transp_1"/>
    <property type="match status" value="1"/>
</dbReference>
<proteinExistence type="inferred from homology"/>
<dbReference type="PROSITE" id="PS00211">
    <property type="entry name" value="ABC_TRANSPORTER_1"/>
    <property type="match status" value="1"/>
</dbReference>
<dbReference type="InterPro" id="IPR003439">
    <property type="entry name" value="ABC_transporter-like_ATP-bd"/>
</dbReference>
<comment type="similarity">
    <text evidence="3">Belongs to the ABC transporter superfamily.</text>
</comment>
<dbReference type="InterPro" id="IPR003593">
    <property type="entry name" value="AAA+_ATPase"/>
</dbReference>
<dbReference type="GO" id="GO:0055085">
    <property type="term" value="P:transmembrane transport"/>
    <property type="evidence" value="ECO:0007669"/>
    <property type="project" value="InterPro"/>
</dbReference>
<evidence type="ECO:0000259" key="12">
    <source>
        <dbReference type="PROSITE" id="PS50893"/>
    </source>
</evidence>
<dbReference type="CDD" id="cd06261">
    <property type="entry name" value="TM_PBP2"/>
    <property type="match status" value="1"/>
</dbReference>
<keyword evidence="6 11" id="KW-0812">Transmembrane</keyword>
<keyword evidence="9 11" id="KW-1133">Transmembrane helix</keyword>
<keyword evidence="5" id="KW-1003">Cell membrane</keyword>
<organism evidence="14">
    <name type="scientific">uncultured Acidimicrobiales bacterium</name>
    <dbReference type="NCBI Taxonomy" id="310071"/>
    <lineage>
        <taxon>Bacteria</taxon>
        <taxon>Bacillati</taxon>
        <taxon>Actinomycetota</taxon>
        <taxon>Acidimicrobiia</taxon>
        <taxon>Acidimicrobiales</taxon>
        <taxon>environmental samples</taxon>
    </lineage>
</organism>
<dbReference type="InterPro" id="IPR050388">
    <property type="entry name" value="ABC_Ni/Peptide_Import"/>
</dbReference>
<dbReference type="InterPro" id="IPR027417">
    <property type="entry name" value="P-loop_NTPase"/>
</dbReference>
<accession>A0A6J4JCP2</accession>
<dbReference type="EMBL" id="CADCTB010000210">
    <property type="protein sequence ID" value="CAA9274481.1"/>
    <property type="molecule type" value="Genomic_DNA"/>
</dbReference>
<evidence type="ECO:0000256" key="6">
    <source>
        <dbReference type="ARBA" id="ARBA00022692"/>
    </source>
</evidence>
<evidence type="ECO:0000256" key="4">
    <source>
        <dbReference type="ARBA" id="ARBA00022448"/>
    </source>
</evidence>
<feature type="domain" description="ABC transmembrane type-1" evidence="13">
    <location>
        <begin position="73"/>
        <end position="267"/>
    </location>
</feature>
<dbReference type="InterPro" id="IPR000515">
    <property type="entry name" value="MetI-like"/>
</dbReference>
<dbReference type="InterPro" id="IPR017871">
    <property type="entry name" value="ABC_transporter-like_CS"/>
</dbReference>
<feature type="transmembrane region" description="Helical" evidence="11">
    <location>
        <begin position="121"/>
        <end position="146"/>
    </location>
</feature>
<dbReference type="InterPro" id="IPR035906">
    <property type="entry name" value="MetI-like_sf"/>
</dbReference>
<evidence type="ECO:0000256" key="3">
    <source>
        <dbReference type="ARBA" id="ARBA00005417"/>
    </source>
</evidence>
<protein>
    <submittedName>
        <fullName evidence="14">Oligopeptide transport ATP-binding protein OppD</fullName>
    </submittedName>
</protein>
<reference evidence="14" key="1">
    <citation type="submission" date="2020-02" db="EMBL/GenBank/DDBJ databases">
        <authorList>
            <person name="Meier V. D."/>
        </authorList>
    </citation>
    <scope>NUCLEOTIDE SEQUENCE</scope>
    <source>
        <strain evidence="14">AVDCRST_MAG10</strain>
    </source>
</reference>
<feature type="transmembrane region" description="Helical" evidence="11">
    <location>
        <begin position="75"/>
        <end position="100"/>
    </location>
</feature>
<comment type="subcellular location">
    <subcellularLocation>
        <location evidence="11">Cell membrane</location>
        <topology evidence="11">Multi-pass membrane protein</topology>
    </subcellularLocation>
    <subcellularLocation>
        <location evidence="2">Cell membrane</location>
        <topology evidence="2">Peripheral membrane protein</topology>
    </subcellularLocation>
    <subcellularLocation>
        <location evidence="1">Membrane</location>
        <topology evidence="1">Multi-pass membrane protein</topology>
    </subcellularLocation>
</comment>
<dbReference type="Gene3D" id="1.10.3720.10">
    <property type="entry name" value="MetI-like"/>
    <property type="match status" value="1"/>
</dbReference>
<evidence type="ECO:0000259" key="13">
    <source>
        <dbReference type="PROSITE" id="PS50928"/>
    </source>
</evidence>
<dbReference type="CDD" id="cd03257">
    <property type="entry name" value="ABC_NikE_OppD_transporters"/>
    <property type="match status" value="1"/>
</dbReference>
<dbReference type="PANTHER" id="PTHR43297">
    <property type="entry name" value="OLIGOPEPTIDE TRANSPORT ATP-BINDING PROTEIN APPD"/>
    <property type="match status" value="1"/>
</dbReference>
<evidence type="ECO:0000256" key="8">
    <source>
        <dbReference type="ARBA" id="ARBA00022840"/>
    </source>
</evidence>
<evidence type="ECO:0000256" key="2">
    <source>
        <dbReference type="ARBA" id="ARBA00004202"/>
    </source>
</evidence>
<evidence type="ECO:0000256" key="9">
    <source>
        <dbReference type="ARBA" id="ARBA00022989"/>
    </source>
</evidence>
<dbReference type="PROSITE" id="PS50928">
    <property type="entry name" value="ABC_TM1"/>
    <property type="match status" value="1"/>
</dbReference>
<gene>
    <name evidence="14" type="ORF">AVDCRST_MAG10-3509</name>
</gene>
<sequence>MSSTLKRSPGRTLGRLGLVLLALSASAAMFAPLVARHSPTRPSGLPLRRPGLGHPLGTDDLGVDIFAQLVYGARISLAIGVGAAALALAIGLLVAVVAGWKRGWAEAVLMRLTDVTLAFPFLPLVLVLAAFLGRGLVTTAVVIAAVSWARPARVLWAQVLKLREFQHVQAARAMGGSGTRIVSRHILTRLTPLASAQFVRVANAAVISEAALAFLGLGDPNQASWGIMLSNASSNNALLTGAWKWWMLPPGFALTVVVLGFAFTGYACEEWADPRLASTSGRLRFLSGPRRRPPTVAPVAPAGDPILEVRDLVVSYRRGTPPAVKGVSFEVPRGRITALVGESGSGKSTIVMGLLGLLPGDPVVQGEATFEGRKLLSAAAAARVRGRRIGLVTQAAMNALNPAYTIHAQIAEAAELTMPPDRARRRATELLGDVGLPASAHQAYPHELSGGMRQRVIIAMALANSPDLLIADEPTTGLDLVTQASILRLVQDLKDRLGLTVLIITHDVQMVLRVADELVILEDGRVVERGDASKVASAPTEDYSRRLLNTRLSPLGARA</sequence>
<keyword evidence="8 14" id="KW-0067">ATP-binding</keyword>
<keyword evidence="4 11" id="KW-0813">Transport</keyword>
<dbReference type="GO" id="GO:0016887">
    <property type="term" value="F:ATP hydrolysis activity"/>
    <property type="evidence" value="ECO:0007669"/>
    <property type="project" value="InterPro"/>
</dbReference>
<evidence type="ECO:0000256" key="5">
    <source>
        <dbReference type="ARBA" id="ARBA00022475"/>
    </source>
</evidence>
<keyword evidence="10 11" id="KW-0472">Membrane</keyword>
<evidence type="ECO:0000256" key="7">
    <source>
        <dbReference type="ARBA" id="ARBA00022741"/>
    </source>
</evidence>